<name>A0AAE1B8K0_9GAST</name>
<reference evidence="1" key="1">
    <citation type="journal article" date="2023" name="G3 (Bethesda)">
        <title>A reference genome for the long-term kleptoplast-retaining sea slug Elysia crispata morphotype clarki.</title>
        <authorList>
            <person name="Eastman K.E."/>
            <person name="Pendleton A.L."/>
            <person name="Shaikh M.A."/>
            <person name="Suttiyut T."/>
            <person name="Ogas R."/>
            <person name="Tomko P."/>
            <person name="Gavelis G."/>
            <person name="Widhalm J.R."/>
            <person name="Wisecaver J.H."/>
        </authorList>
    </citation>
    <scope>NUCLEOTIDE SEQUENCE</scope>
    <source>
        <strain evidence="1">ECLA1</strain>
    </source>
</reference>
<dbReference type="Proteomes" id="UP001283361">
    <property type="component" value="Unassembled WGS sequence"/>
</dbReference>
<sequence>MIRKCFGGKEKEYRAKK</sequence>
<accession>A0AAE1B8K0</accession>
<feature type="non-terminal residue" evidence="1">
    <location>
        <position position="17"/>
    </location>
</feature>
<dbReference type="EMBL" id="JAWDGP010000318">
    <property type="protein sequence ID" value="KAK3801439.1"/>
    <property type="molecule type" value="Genomic_DNA"/>
</dbReference>
<evidence type="ECO:0000313" key="2">
    <source>
        <dbReference type="Proteomes" id="UP001283361"/>
    </source>
</evidence>
<dbReference type="AlphaFoldDB" id="A0AAE1B8K0"/>
<keyword evidence="2" id="KW-1185">Reference proteome</keyword>
<proteinExistence type="predicted"/>
<evidence type="ECO:0000313" key="1">
    <source>
        <dbReference type="EMBL" id="KAK3801439.1"/>
    </source>
</evidence>
<gene>
    <name evidence="1" type="ORF">RRG08_004844</name>
</gene>
<comment type="caution">
    <text evidence="1">The sequence shown here is derived from an EMBL/GenBank/DDBJ whole genome shotgun (WGS) entry which is preliminary data.</text>
</comment>
<protein>
    <submittedName>
        <fullName evidence="1">Uncharacterized protein</fullName>
    </submittedName>
</protein>
<organism evidence="1 2">
    <name type="scientific">Elysia crispata</name>
    <name type="common">lettuce slug</name>
    <dbReference type="NCBI Taxonomy" id="231223"/>
    <lineage>
        <taxon>Eukaryota</taxon>
        <taxon>Metazoa</taxon>
        <taxon>Spiralia</taxon>
        <taxon>Lophotrochozoa</taxon>
        <taxon>Mollusca</taxon>
        <taxon>Gastropoda</taxon>
        <taxon>Heterobranchia</taxon>
        <taxon>Euthyneura</taxon>
        <taxon>Panpulmonata</taxon>
        <taxon>Sacoglossa</taxon>
        <taxon>Placobranchoidea</taxon>
        <taxon>Plakobranchidae</taxon>
        <taxon>Elysia</taxon>
    </lineage>
</organism>